<feature type="compositionally biased region" description="Basic and acidic residues" evidence="5">
    <location>
        <begin position="253"/>
        <end position="263"/>
    </location>
</feature>
<dbReference type="SMART" id="SM00543">
    <property type="entry name" value="MIF4G"/>
    <property type="match status" value="1"/>
</dbReference>
<dbReference type="PANTHER" id="PTHR18034:SF4">
    <property type="entry name" value="NUCLEOLAR MIF4G DOMAIN-CONTAINING PROTEIN 1"/>
    <property type="match status" value="1"/>
</dbReference>
<keyword evidence="4" id="KW-0175">Coiled coil</keyword>
<evidence type="ECO:0000313" key="7">
    <source>
        <dbReference type="EMBL" id="OCF28434.1"/>
    </source>
</evidence>
<dbReference type="OrthoDB" id="361797at2759"/>
<feature type="coiled-coil region" evidence="4">
    <location>
        <begin position="296"/>
        <end position="323"/>
    </location>
</feature>
<feature type="region of interest" description="Disordered" evidence="5">
    <location>
        <begin position="1"/>
        <end position="137"/>
    </location>
</feature>
<comment type="similarity">
    <text evidence="2">Belongs to the CWC22 family.</text>
</comment>
<keyword evidence="3" id="KW-0539">Nucleus</keyword>
<dbReference type="PROSITE" id="PS51366">
    <property type="entry name" value="MI"/>
    <property type="match status" value="1"/>
</dbReference>
<feature type="compositionally biased region" description="Basic and acidic residues" evidence="5">
    <location>
        <begin position="234"/>
        <end position="245"/>
    </location>
</feature>
<gene>
    <name evidence="7" type="ORF">I302_03293</name>
</gene>
<reference evidence="7" key="1">
    <citation type="submission" date="2013-07" db="EMBL/GenBank/DDBJ databases">
        <title>The Genome Sequence of Cryptococcus bestiolae CBS10118.</title>
        <authorList>
            <consortium name="The Broad Institute Genome Sequencing Platform"/>
            <person name="Cuomo C."/>
            <person name="Litvintseva A."/>
            <person name="Chen Y."/>
            <person name="Heitman J."/>
            <person name="Sun S."/>
            <person name="Springer D."/>
            <person name="Dromer F."/>
            <person name="Young S.K."/>
            <person name="Zeng Q."/>
            <person name="Gargeya S."/>
            <person name="Fitzgerald M."/>
            <person name="Abouelleil A."/>
            <person name="Alvarado L."/>
            <person name="Berlin A.M."/>
            <person name="Chapman S.B."/>
            <person name="Dewar J."/>
            <person name="Goldberg J."/>
            <person name="Griggs A."/>
            <person name="Gujja S."/>
            <person name="Hansen M."/>
            <person name="Howarth C."/>
            <person name="Imamovic A."/>
            <person name="Larimer J."/>
            <person name="McCowan C."/>
            <person name="Murphy C."/>
            <person name="Pearson M."/>
            <person name="Priest M."/>
            <person name="Roberts A."/>
            <person name="Saif S."/>
            <person name="Shea T."/>
            <person name="Sykes S."/>
            <person name="Wortman J."/>
            <person name="Nusbaum C."/>
            <person name="Birren B."/>
        </authorList>
    </citation>
    <scope>NUCLEOTIDE SEQUENCE [LARGE SCALE GENOMIC DNA]</scope>
    <source>
        <strain evidence="7">CBS 10118</strain>
    </source>
</reference>
<dbReference type="GO" id="GO:0005730">
    <property type="term" value="C:nucleolus"/>
    <property type="evidence" value="ECO:0007669"/>
    <property type="project" value="UniProtKB-SubCell"/>
</dbReference>
<feature type="region of interest" description="Disordered" evidence="5">
    <location>
        <begin position="164"/>
        <end position="281"/>
    </location>
</feature>
<dbReference type="InterPro" id="IPR050781">
    <property type="entry name" value="CWC22_splicing_factor"/>
</dbReference>
<dbReference type="GO" id="GO:0003723">
    <property type="term" value="F:RNA binding"/>
    <property type="evidence" value="ECO:0007669"/>
    <property type="project" value="InterPro"/>
</dbReference>
<feature type="compositionally biased region" description="Acidic residues" evidence="5">
    <location>
        <begin position="127"/>
        <end position="137"/>
    </location>
</feature>
<organism evidence="7">
    <name type="scientific">Kwoniella bestiolae CBS 10118</name>
    <dbReference type="NCBI Taxonomy" id="1296100"/>
    <lineage>
        <taxon>Eukaryota</taxon>
        <taxon>Fungi</taxon>
        <taxon>Dikarya</taxon>
        <taxon>Basidiomycota</taxon>
        <taxon>Agaricomycotina</taxon>
        <taxon>Tremellomycetes</taxon>
        <taxon>Tremellales</taxon>
        <taxon>Cryptococcaceae</taxon>
        <taxon>Kwoniella</taxon>
    </lineage>
</organism>
<evidence type="ECO:0000259" key="6">
    <source>
        <dbReference type="PROSITE" id="PS51366"/>
    </source>
</evidence>
<evidence type="ECO:0000256" key="1">
    <source>
        <dbReference type="ARBA" id="ARBA00004604"/>
    </source>
</evidence>
<feature type="region of interest" description="Disordered" evidence="5">
    <location>
        <begin position="597"/>
        <end position="616"/>
    </location>
</feature>
<dbReference type="SMART" id="SM00544">
    <property type="entry name" value="MA3"/>
    <property type="match status" value="1"/>
</dbReference>
<feature type="compositionally biased region" description="Acidic residues" evidence="5">
    <location>
        <begin position="80"/>
        <end position="90"/>
    </location>
</feature>
<reference evidence="7" key="2">
    <citation type="submission" date="2014-01" db="EMBL/GenBank/DDBJ databases">
        <title>Evolution of pathogenesis and genome organization in the Tremellales.</title>
        <authorList>
            <person name="Cuomo C."/>
            <person name="Litvintseva A."/>
            <person name="Heitman J."/>
            <person name="Chen Y."/>
            <person name="Sun S."/>
            <person name="Springer D."/>
            <person name="Dromer F."/>
            <person name="Young S."/>
            <person name="Zeng Q."/>
            <person name="Chapman S."/>
            <person name="Gujja S."/>
            <person name="Saif S."/>
            <person name="Birren B."/>
        </authorList>
    </citation>
    <scope>NUCLEOTIDE SEQUENCE</scope>
    <source>
        <strain evidence="7">CBS 10118</strain>
    </source>
</reference>
<evidence type="ECO:0000256" key="5">
    <source>
        <dbReference type="SAM" id="MobiDB-lite"/>
    </source>
</evidence>
<dbReference type="GO" id="GO:0042274">
    <property type="term" value="P:ribosomal small subunit biogenesis"/>
    <property type="evidence" value="ECO:0007669"/>
    <property type="project" value="TreeGrafter"/>
</dbReference>
<dbReference type="Gene3D" id="1.25.40.180">
    <property type="match status" value="1"/>
</dbReference>
<dbReference type="SUPFAM" id="SSF48371">
    <property type="entry name" value="ARM repeat"/>
    <property type="match status" value="1"/>
</dbReference>
<dbReference type="VEuPathDB" id="FungiDB:I302_03293"/>
<evidence type="ECO:0000256" key="4">
    <source>
        <dbReference type="SAM" id="Coils"/>
    </source>
</evidence>
<comment type="subcellular location">
    <subcellularLocation>
        <location evidence="1">Nucleus</location>
        <location evidence="1">Nucleolus</location>
    </subcellularLocation>
</comment>
<name>A0A1B9GBN9_9TREE</name>
<feature type="compositionally biased region" description="Basic and acidic residues" evidence="5">
    <location>
        <begin position="57"/>
        <end position="67"/>
    </location>
</feature>
<protein>
    <submittedName>
        <fullName evidence="7">MIF4G/MA4 domain-containing protein</fullName>
    </submittedName>
</protein>
<dbReference type="InterPro" id="IPR003891">
    <property type="entry name" value="Initiation_fac_eIF4g_MI"/>
</dbReference>
<dbReference type="Pfam" id="PF02847">
    <property type="entry name" value="MA3"/>
    <property type="match status" value="1"/>
</dbReference>
<accession>A0A1B9GBN9</accession>
<proteinExistence type="inferred from homology"/>
<feature type="compositionally biased region" description="Acidic residues" evidence="5">
    <location>
        <begin position="182"/>
        <end position="233"/>
    </location>
</feature>
<sequence>MPPFRTRGSGPTHRGRGGGRGGRGGARGGRGGPKLPAELREQVDTKYGSKSRRGGFRNHDAREERRAGPSTQGRGRPPPSDEEDEDEEEEPAPRPIKKAKIKPTTKEEEVPKKKKKKLPELRLPDELAAEGDAEDQEIEWLEYILKKEKGKGKEVDDDGLDDLLDFADVVGPGGMGLKRDQEESELDGEEDDESDEDMMDLDGLDEESDLGEGTEEDEEDEEEESEDDDDDEQKDSGHDDQISEIDRDEEVDEKQTSDVKDLDLQPTEIPTNPSAPTKYVPPHLRAAQLEESAKGNKQKAEEMIKLERKAQGLLNKLSEANLESILGEIEGLYRGHSRNVDVSTTLTNLIIQMISNKANLLDSFVVLYATLVGALHRVIGMEFGAHFVHTLIVRYQSALTDPSSTETKLEANIYETPDGSKEALNLLTLIAELYNAQVIGSKLIYDLIKGFLEGGQTANGEVMSERATEGLLKVLRCSGAQLRTDDPASLKDIVNLVQEKTKGKEKSMTARARFMVETLTNVKNGKIKSNQNSEGGNEAAMRMKKFLSGLGKKRRLLAHEPLRVSLSDLLSADKKGKWWLVGAGWSGNPLVEREQALASSSKSAMPDKRRKMKGDEDVTDEEALLELARKQGMNTDVRRGVFVVLMTSEDYLHACDRLNALKLSDVQQREFVRVALHCCGLEKTYNPYYTLILSNLCSNSYDHRFTLQYALWDFIRELESGSGSVDSTKSKKSKQKQRQENIAKAIAYVVGRGALDLTVFKAIDFTTLSSPLLSFLLIFLVHMLLSIHSPSPIFTLPKSFDFDDETIEEKFEKTLSNTELAGGWLYVLERGSKRLGEIVEGMGEREGQVVKRGVEVGRRVLGNVL</sequence>
<dbReference type="AlphaFoldDB" id="A0A1B9GBN9"/>
<feature type="domain" description="MI" evidence="6">
    <location>
        <begin position="636"/>
        <end position="765"/>
    </location>
</feature>
<dbReference type="STRING" id="1296100.A0A1B9GBN9"/>
<dbReference type="InterPro" id="IPR003890">
    <property type="entry name" value="MIF4G-like_typ-3"/>
</dbReference>
<dbReference type="PANTHER" id="PTHR18034">
    <property type="entry name" value="CELL CYCLE CONTROL PROTEIN CWF22-RELATED"/>
    <property type="match status" value="1"/>
</dbReference>
<feature type="compositionally biased region" description="Low complexity" evidence="5">
    <location>
        <begin position="1"/>
        <end position="12"/>
    </location>
</feature>
<dbReference type="InterPro" id="IPR016024">
    <property type="entry name" value="ARM-type_fold"/>
</dbReference>
<dbReference type="Pfam" id="PF02854">
    <property type="entry name" value="MIF4G"/>
    <property type="match status" value="1"/>
</dbReference>
<dbReference type="EMBL" id="KI894019">
    <property type="protein sequence ID" value="OCF28434.1"/>
    <property type="molecule type" value="Genomic_DNA"/>
</dbReference>
<evidence type="ECO:0000256" key="3">
    <source>
        <dbReference type="ARBA" id="ARBA00023242"/>
    </source>
</evidence>
<feature type="compositionally biased region" description="Gly residues" evidence="5">
    <location>
        <begin position="18"/>
        <end position="32"/>
    </location>
</feature>
<evidence type="ECO:0000256" key="2">
    <source>
        <dbReference type="ARBA" id="ARBA00006856"/>
    </source>
</evidence>